<name>A0A6J5PCL1_9CAUD</name>
<dbReference type="Pfam" id="PF24146">
    <property type="entry name" value="K1-lyase_C"/>
    <property type="match status" value="1"/>
</dbReference>
<accession>A0A6J5PCL1</accession>
<proteinExistence type="predicted"/>
<dbReference type="InterPro" id="IPR056204">
    <property type="entry name" value="K1-lyase_C"/>
</dbReference>
<evidence type="ECO:0000313" key="2">
    <source>
        <dbReference type="EMBL" id="CAB4166835.1"/>
    </source>
</evidence>
<organism evidence="2">
    <name type="scientific">uncultured Caudovirales phage</name>
    <dbReference type="NCBI Taxonomy" id="2100421"/>
    <lineage>
        <taxon>Viruses</taxon>
        <taxon>Duplodnaviria</taxon>
        <taxon>Heunggongvirae</taxon>
        <taxon>Uroviricota</taxon>
        <taxon>Caudoviricetes</taxon>
        <taxon>Peduoviridae</taxon>
        <taxon>Maltschvirus</taxon>
        <taxon>Maltschvirus maltsch</taxon>
    </lineage>
</organism>
<gene>
    <name evidence="2" type="ORF">UFOVP844_62</name>
</gene>
<sequence>MSSPLSYLGTPQATTQIAGKMAISTVAECVAGLNNTKAVTPLGLAAVAIAGAPAASTSQAGIIEIATNTEAAAKVAGNLALVPSNIPSIMAEPGAIGGSTPAAGAFTSLSAIGGTVSLSSSVSGNLSATGAGIDMTVASDGGQVVINGEEAAANAIRLLSAAGGLDADVALQLNLTSSQNSATAVSINASAGGIEMIAAGAAAEDIVLTNTAGSIHLTAGEAAADAINIDSTGGFDLDAAEQINIASSQNAASAIVITASVGGIDILAAGASAGEDIDIVATGSSVNITSTENVSDAIYIRANAGTSEAIRIHADQGTGVASVNVLSDVGGITLRATGLASADAINLEAPAGGIDMDSALQTNIASSQAAATAVQVTASDSAGGITLTGGTGKVNVSGTHLAIATTGKGLQVKGGAATDMIGTATLSSGAATISNTNIATGDLIFLSRIAANGSTTFGILSYTISNGASFTITSLILGTPASTQTADTSTVAYMIVKPL</sequence>
<evidence type="ECO:0000259" key="1">
    <source>
        <dbReference type="Pfam" id="PF24146"/>
    </source>
</evidence>
<protein>
    <recommendedName>
        <fullName evidence="1">K1 capsule-specific polysaccharide lyase C-terminal domain-containing protein</fullName>
    </recommendedName>
</protein>
<reference evidence="2" key="1">
    <citation type="submission" date="2020-04" db="EMBL/GenBank/DDBJ databases">
        <authorList>
            <person name="Chiriac C."/>
            <person name="Salcher M."/>
            <person name="Ghai R."/>
            <person name="Kavagutti S V."/>
        </authorList>
    </citation>
    <scope>NUCLEOTIDE SEQUENCE</scope>
</reference>
<dbReference type="EMBL" id="LR796795">
    <property type="protein sequence ID" value="CAB4166835.1"/>
    <property type="molecule type" value="Genomic_DNA"/>
</dbReference>
<feature type="domain" description="K1 capsule-specific polysaccharide lyase C-terminal" evidence="1">
    <location>
        <begin position="420"/>
        <end position="496"/>
    </location>
</feature>